<proteinExistence type="predicted"/>
<dbReference type="EMBL" id="CM042014">
    <property type="protein sequence ID" value="KAI3721272.1"/>
    <property type="molecule type" value="Genomic_DNA"/>
</dbReference>
<dbReference type="Proteomes" id="UP001055811">
    <property type="component" value="Linkage Group LG06"/>
</dbReference>
<evidence type="ECO:0000313" key="2">
    <source>
        <dbReference type="Proteomes" id="UP001055811"/>
    </source>
</evidence>
<reference evidence="2" key="1">
    <citation type="journal article" date="2022" name="Mol. Ecol. Resour.">
        <title>The genomes of chicory, endive, great burdock and yacon provide insights into Asteraceae palaeo-polyploidization history and plant inulin production.</title>
        <authorList>
            <person name="Fan W."/>
            <person name="Wang S."/>
            <person name="Wang H."/>
            <person name="Wang A."/>
            <person name="Jiang F."/>
            <person name="Liu H."/>
            <person name="Zhao H."/>
            <person name="Xu D."/>
            <person name="Zhang Y."/>
        </authorList>
    </citation>
    <scope>NUCLEOTIDE SEQUENCE [LARGE SCALE GENOMIC DNA]</scope>
    <source>
        <strain evidence="2">cv. Punajuju</strain>
    </source>
</reference>
<name>A0ACB9BGS9_CICIN</name>
<protein>
    <submittedName>
        <fullName evidence="1">Uncharacterized protein</fullName>
    </submittedName>
</protein>
<sequence>MVVARIVGLGLLKRMGTGKGYQDEGSDNGCDVMGEMLRFMQSNKKLELRITATQNLPKGRLLGSLAKKSSKKTLKCVTSMKVSLVATGGAGDIGVFLLTSAVLEIVRRFSSAHCPFIWHGLQALQIFCCPPFTWIQKWAPFTGLVKGMQALSRPLLFLSVATGLLGESGTSKGTLSGSGADLIELSSQLANQDTSHVSKVSTSVDMEDWLVEVYTELEKQGIAIPERINEDELRRFYAVSEGDFAKFLSSVKKTILWRQKYTLLSQQELKAWGNLVFWHGSDLMQRPSLIIRVGLAGSRLGSNGQAQFVRAVVSQVEYGALNLLDAEHPQLTVLMDCYGLSPFGFPVQTFRSCATLLQDHYPNRLGCLLVVRLPSVARVITQTLFQVLKPRTQQKLTIVGEDYQEVLSRYFEELPPFLGGRCSCSKCSNEVTSVEERTRIGHGDGHLNSAFSDSELCDGSRLDRDWAFIKTAIVGAFLLWICLLYILAVYNEQIMVPLLYNRNGS</sequence>
<accession>A0ACB9BGS9</accession>
<organism evidence="1 2">
    <name type="scientific">Cichorium intybus</name>
    <name type="common">Chicory</name>
    <dbReference type="NCBI Taxonomy" id="13427"/>
    <lineage>
        <taxon>Eukaryota</taxon>
        <taxon>Viridiplantae</taxon>
        <taxon>Streptophyta</taxon>
        <taxon>Embryophyta</taxon>
        <taxon>Tracheophyta</taxon>
        <taxon>Spermatophyta</taxon>
        <taxon>Magnoliopsida</taxon>
        <taxon>eudicotyledons</taxon>
        <taxon>Gunneridae</taxon>
        <taxon>Pentapetalae</taxon>
        <taxon>asterids</taxon>
        <taxon>campanulids</taxon>
        <taxon>Asterales</taxon>
        <taxon>Asteraceae</taxon>
        <taxon>Cichorioideae</taxon>
        <taxon>Cichorieae</taxon>
        <taxon>Cichoriinae</taxon>
        <taxon>Cichorium</taxon>
    </lineage>
</organism>
<reference evidence="1 2" key="2">
    <citation type="journal article" date="2022" name="Mol. Ecol. Resour.">
        <title>The genomes of chicory, endive, great burdock and yacon provide insights into Asteraceae paleo-polyploidization history and plant inulin production.</title>
        <authorList>
            <person name="Fan W."/>
            <person name="Wang S."/>
            <person name="Wang H."/>
            <person name="Wang A."/>
            <person name="Jiang F."/>
            <person name="Liu H."/>
            <person name="Zhao H."/>
            <person name="Xu D."/>
            <person name="Zhang Y."/>
        </authorList>
    </citation>
    <scope>NUCLEOTIDE SEQUENCE [LARGE SCALE GENOMIC DNA]</scope>
    <source>
        <strain evidence="2">cv. Punajuju</strain>
        <tissue evidence="1">Leaves</tissue>
    </source>
</reference>
<comment type="caution">
    <text evidence="1">The sequence shown here is derived from an EMBL/GenBank/DDBJ whole genome shotgun (WGS) entry which is preliminary data.</text>
</comment>
<gene>
    <name evidence="1" type="ORF">L2E82_32278</name>
</gene>
<evidence type="ECO:0000313" key="1">
    <source>
        <dbReference type="EMBL" id="KAI3721272.1"/>
    </source>
</evidence>
<keyword evidence="2" id="KW-1185">Reference proteome</keyword>